<proteinExistence type="predicted"/>
<evidence type="ECO:0000313" key="2">
    <source>
        <dbReference type="Proteomes" id="UP000299102"/>
    </source>
</evidence>
<gene>
    <name evidence="1" type="ORF">EVAR_39247_1</name>
</gene>
<accession>A0A4C1XZI3</accession>
<dbReference type="AlphaFoldDB" id="A0A4C1XZI3"/>
<dbReference type="EMBL" id="BGZK01001028">
    <property type="protein sequence ID" value="GBP69046.1"/>
    <property type="molecule type" value="Genomic_DNA"/>
</dbReference>
<comment type="caution">
    <text evidence="1">The sequence shown here is derived from an EMBL/GenBank/DDBJ whole genome shotgun (WGS) entry which is preliminary data.</text>
</comment>
<name>A0A4C1XZI3_EUMVA</name>
<organism evidence="1 2">
    <name type="scientific">Eumeta variegata</name>
    <name type="common">Bagworm moth</name>
    <name type="synonym">Eumeta japonica</name>
    <dbReference type="NCBI Taxonomy" id="151549"/>
    <lineage>
        <taxon>Eukaryota</taxon>
        <taxon>Metazoa</taxon>
        <taxon>Ecdysozoa</taxon>
        <taxon>Arthropoda</taxon>
        <taxon>Hexapoda</taxon>
        <taxon>Insecta</taxon>
        <taxon>Pterygota</taxon>
        <taxon>Neoptera</taxon>
        <taxon>Endopterygota</taxon>
        <taxon>Lepidoptera</taxon>
        <taxon>Glossata</taxon>
        <taxon>Ditrysia</taxon>
        <taxon>Tineoidea</taxon>
        <taxon>Psychidae</taxon>
        <taxon>Oiketicinae</taxon>
        <taxon>Eumeta</taxon>
    </lineage>
</organism>
<reference evidence="1 2" key="1">
    <citation type="journal article" date="2019" name="Commun. Biol.">
        <title>The bagworm genome reveals a unique fibroin gene that provides high tensile strength.</title>
        <authorList>
            <person name="Kono N."/>
            <person name="Nakamura H."/>
            <person name="Ohtoshi R."/>
            <person name="Tomita M."/>
            <person name="Numata K."/>
            <person name="Arakawa K."/>
        </authorList>
    </citation>
    <scope>NUCLEOTIDE SEQUENCE [LARGE SCALE GENOMIC DNA]</scope>
</reference>
<evidence type="ECO:0000313" key="1">
    <source>
        <dbReference type="EMBL" id="GBP69046.1"/>
    </source>
</evidence>
<protein>
    <submittedName>
        <fullName evidence="1">Uncharacterized protein</fullName>
    </submittedName>
</protein>
<keyword evidence="2" id="KW-1185">Reference proteome</keyword>
<sequence>MLLTLEGYRRKEEWADEGRLELWEKEGRGDQKSIEREIEGVWGAEAKWGGGEEKPATETRTHCTKSYSGGTCFAFIFYEPAQFRAAAKE</sequence>
<dbReference type="Proteomes" id="UP000299102">
    <property type="component" value="Unassembled WGS sequence"/>
</dbReference>